<gene>
    <name evidence="6" type="ORF">CYD53_10173</name>
</gene>
<evidence type="ECO:0000313" key="7">
    <source>
        <dbReference type="Proteomes" id="UP000236919"/>
    </source>
</evidence>
<feature type="domain" description="HTH gntR-type" evidence="5">
    <location>
        <begin position="36"/>
        <end position="104"/>
    </location>
</feature>
<dbReference type="SMART" id="SM00345">
    <property type="entry name" value="HTH_GNTR"/>
    <property type="match status" value="1"/>
</dbReference>
<feature type="compositionally biased region" description="Polar residues" evidence="4">
    <location>
        <begin position="7"/>
        <end position="32"/>
    </location>
</feature>
<dbReference type="PANTHER" id="PTHR44846">
    <property type="entry name" value="MANNOSYL-D-GLYCERATE TRANSPORT/METABOLISM SYSTEM REPRESSOR MNGR-RELATED"/>
    <property type="match status" value="1"/>
</dbReference>
<dbReference type="SMART" id="SM00866">
    <property type="entry name" value="UTRA"/>
    <property type="match status" value="1"/>
</dbReference>
<evidence type="ECO:0000256" key="4">
    <source>
        <dbReference type="SAM" id="MobiDB-lite"/>
    </source>
</evidence>
<keyword evidence="3" id="KW-0804">Transcription</keyword>
<dbReference type="PROSITE" id="PS50949">
    <property type="entry name" value="HTH_GNTR"/>
    <property type="match status" value="1"/>
</dbReference>
<dbReference type="InterPro" id="IPR028978">
    <property type="entry name" value="Chorismate_lyase_/UTRA_dom_sf"/>
</dbReference>
<dbReference type="InterPro" id="IPR050679">
    <property type="entry name" value="Bact_HTH_transcr_reg"/>
</dbReference>
<dbReference type="Gene3D" id="1.10.10.10">
    <property type="entry name" value="Winged helix-like DNA-binding domain superfamily/Winged helix DNA-binding domain"/>
    <property type="match status" value="1"/>
</dbReference>
<dbReference type="PANTHER" id="PTHR44846:SF1">
    <property type="entry name" value="MANNOSYL-D-GLYCERATE TRANSPORT_METABOLISM SYSTEM REPRESSOR MNGR-RELATED"/>
    <property type="match status" value="1"/>
</dbReference>
<dbReference type="InterPro" id="IPR000524">
    <property type="entry name" value="Tscrpt_reg_HTH_GntR"/>
</dbReference>
<dbReference type="CDD" id="cd07377">
    <property type="entry name" value="WHTH_GntR"/>
    <property type="match status" value="1"/>
</dbReference>
<keyword evidence="7" id="KW-1185">Reference proteome</keyword>
<feature type="region of interest" description="Disordered" evidence="4">
    <location>
        <begin position="1"/>
        <end position="32"/>
    </location>
</feature>
<dbReference type="SUPFAM" id="SSF46785">
    <property type="entry name" value="Winged helix' DNA-binding domain"/>
    <property type="match status" value="1"/>
</dbReference>
<dbReference type="InterPro" id="IPR036390">
    <property type="entry name" value="WH_DNA-bd_sf"/>
</dbReference>
<dbReference type="RefSeq" id="WP_103716178.1">
    <property type="nucleotide sequence ID" value="NZ_PQFZ01000001.1"/>
</dbReference>
<dbReference type="Gene3D" id="3.40.1410.10">
    <property type="entry name" value="Chorismate lyase-like"/>
    <property type="match status" value="1"/>
</dbReference>
<proteinExistence type="predicted"/>
<name>A0A2S4MP74_9HYPH</name>
<keyword evidence="1" id="KW-0805">Transcription regulation</keyword>
<dbReference type="Pfam" id="PF00392">
    <property type="entry name" value="GntR"/>
    <property type="match status" value="1"/>
</dbReference>
<dbReference type="EMBL" id="PQFZ01000001">
    <property type="protein sequence ID" value="POR56553.1"/>
    <property type="molecule type" value="Genomic_DNA"/>
</dbReference>
<dbReference type="GO" id="GO:0045892">
    <property type="term" value="P:negative regulation of DNA-templated transcription"/>
    <property type="evidence" value="ECO:0007669"/>
    <property type="project" value="TreeGrafter"/>
</dbReference>
<dbReference type="Pfam" id="PF07702">
    <property type="entry name" value="UTRA"/>
    <property type="match status" value="1"/>
</dbReference>
<dbReference type="GO" id="GO:0003677">
    <property type="term" value="F:DNA binding"/>
    <property type="evidence" value="ECO:0007669"/>
    <property type="project" value="UniProtKB-KW"/>
</dbReference>
<comment type="caution">
    <text evidence="6">The sequence shown here is derived from an EMBL/GenBank/DDBJ whole genome shotgun (WGS) entry which is preliminary data.</text>
</comment>
<organism evidence="6 7">
    <name type="scientific">Bosea psychrotolerans</name>
    <dbReference type="NCBI Taxonomy" id="1871628"/>
    <lineage>
        <taxon>Bacteria</taxon>
        <taxon>Pseudomonadati</taxon>
        <taxon>Pseudomonadota</taxon>
        <taxon>Alphaproteobacteria</taxon>
        <taxon>Hyphomicrobiales</taxon>
        <taxon>Boseaceae</taxon>
        <taxon>Bosea</taxon>
    </lineage>
</organism>
<protein>
    <submittedName>
        <fullName evidence="6">GntR family transcriptional regulator</fullName>
    </submittedName>
</protein>
<dbReference type="InterPro" id="IPR036388">
    <property type="entry name" value="WH-like_DNA-bd_sf"/>
</dbReference>
<dbReference type="AlphaFoldDB" id="A0A2S4MP74"/>
<evidence type="ECO:0000313" key="6">
    <source>
        <dbReference type="EMBL" id="POR56553.1"/>
    </source>
</evidence>
<sequence length="271" mass="29762">MPAVNAKKTTAAASEPATQRANAQPTLPNLANSDAAPLYEKVKRHMSEAILVGEWQPGMVLPNETALAQGFGIAVGTVRRAMSDLVAEGLLSRRRKTGTMVTGRSPHHSLRFFFQYFRLHRADGSLTRSTSEMLSVEHARATTEQATLLQTKPDAEVVKLHRIRHADGKPVMHDRLVLAAERVPGLPRNPAALPQLLYLHLLERYGIRISAVREQIAADLANDEDIALLALSGREAVLTIEEVAYDQAGVPTILGQHRATTRAHIYVNEVR</sequence>
<evidence type="ECO:0000256" key="1">
    <source>
        <dbReference type="ARBA" id="ARBA00023015"/>
    </source>
</evidence>
<dbReference type="Proteomes" id="UP000236919">
    <property type="component" value="Unassembled WGS sequence"/>
</dbReference>
<evidence type="ECO:0000256" key="3">
    <source>
        <dbReference type="ARBA" id="ARBA00023163"/>
    </source>
</evidence>
<accession>A0A2S4MP74</accession>
<dbReference type="OrthoDB" id="9808698at2"/>
<reference evidence="6 7" key="1">
    <citation type="submission" date="2018-01" db="EMBL/GenBank/DDBJ databases">
        <title>Genomic Encyclopedia of Type Strains, Phase III (KMG-III): the genomes of soil and plant-associated and newly described type strains.</title>
        <authorList>
            <person name="Whitman W."/>
        </authorList>
    </citation>
    <scope>NUCLEOTIDE SEQUENCE [LARGE SCALE GENOMIC DNA]</scope>
    <source>
        <strain evidence="6 7">1131</strain>
    </source>
</reference>
<dbReference type="InterPro" id="IPR011663">
    <property type="entry name" value="UTRA"/>
</dbReference>
<dbReference type="SUPFAM" id="SSF64288">
    <property type="entry name" value="Chorismate lyase-like"/>
    <property type="match status" value="1"/>
</dbReference>
<dbReference type="GO" id="GO:0003700">
    <property type="term" value="F:DNA-binding transcription factor activity"/>
    <property type="evidence" value="ECO:0007669"/>
    <property type="project" value="InterPro"/>
</dbReference>
<keyword evidence="2" id="KW-0238">DNA-binding</keyword>
<evidence type="ECO:0000259" key="5">
    <source>
        <dbReference type="PROSITE" id="PS50949"/>
    </source>
</evidence>
<evidence type="ECO:0000256" key="2">
    <source>
        <dbReference type="ARBA" id="ARBA00023125"/>
    </source>
</evidence>